<dbReference type="SUPFAM" id="SSF53748">
    <property type="entry name" value="Phosphoglycerate kinase"/>
    <property type="match status" value="1"/>
</dbReference>
<dbReference type="InterPro" id="IPR015911">
    <property type="entry name" value="Phosphoglycerate_kinase_CS"/>
</dbReference>
<dbReference type="FunFam" id="3.40.50.1260:FF:000006">
    <property type="entry name" value="Phosphoglycerate kinase"/>
    <property type="match status" value="1"/>
</dbReference>
<dbReference type="GO" id="GO:0005829">
    <property type="term" value="C:cytosol"/>
    <property type="evidence" value="ECO:0007669"/>
    <property type="project" value="TreeGrafter"/>
</dbReference>
<dbReference type="PIRSF" id="PIRSF000724">
    <property type="entry name" value="Pgk"/>
    <property type="match status" value="1"/>
</dbReference>
<evidence type="ECO:0000313" key="20">
    <source>
        <dbReference type="Proteomes" id="UP000565205"/>
    </source>
</evidence>
<feature type="binding site" evidence="13 15">
    <location>
        <position position="205"/>
    </location>
    <ligand>
        <name>ATP</name>
        <dbReference type="ChEBI" id="CHEBI:30616"/>
    </ligand>
</feature>
<evidence type="ECO:0000313" key="18">
    <source>
        <dbReference type="EMBL" id="NVN30539.1"/>
    </source>
</evidence>
<gene>
    <name evidence="13" type="primary">pgk</name>
    <name evidence="17" type="ORF">FHR90_000657</name>
    <name evidence="18" type="ORF">HUK83_09360</name>
</gene>
<evidence type="ECO:0000256" key="5">
    <source>
        <dbReference type="ARBA" id="ARBA00013061"/>
    </source>
</evidence>
<feature type="binding site" evidence="13 14">
    <location>
        <begin position="63"/>
        <end position="66"/>
    </location>
    <ligand>
        <name>substrate</name>
    </ligand>
</feature>
<dbReference type="PANTHER" id="PTHR11406:SF23">
    <property type="entry name" value="PHOSPHOGLYCERATE KINASE 1, CHLOROPLASTIC-RELATED"/>
    <property type="match status" value="1"/>
</dbReference>
<dbReference type="PANTHER" id="PTHR11406">
    <property type="entry name" value="PHOSPHOGLYCERATE KINASE"/>
    <property type="match status" value="1"/>
</dbReference>
<dbReference type="Gene3D" id="3.40.50.1260">
    <property type="entry name" value="Phosphoglycerate kinase, N-terminal domain"/>
    <property type="match status" value="2"/>
</dbReference>
<reference evidence="17 19" key="2">
    <citation type="submission" date="2020-08" db="EMBL/GenBank/DDBJ databases">
        <title>Genomic Encyclopedia of Type Strains, Phase III (KMG-III): the genomes of soil and plant-associated and newly described type strains.</title>
        <authorList>
            <person name="Whitman W."/>
        </authorList>
    </citation>
    <scope>NUCLEOTIDE SEQUENCE [LARGE SCALE GENOMIC DNA]</scope>
    <source>
        <strain evidence="17 19">CECT 8088</strain>
    </source>
</reference>
<dbReference type="Pfam" id="PF00162">
    <property type="entry name" value="PGK"/>
    <property type="match status" value="1"/>
</dbReference>
<feature type="binding site" evidence="13">
    <location>
        <position position="155"/>
    </location>
    <ligand>
        <name>substrate</name>
    </ligand>
</feature>
<dbReference type="EMBL" id="JACHXV010000002">
    <property type="protein sequence ID" value="MBB3172843.1"/>
    <property type="molecule type" value="Genomic_DNA"/>
</dbReference>
<dbReference type="GO" id="GO:0043531">
    <property type="term" value="F:ADP binding"/>
    <property type="evidence" value="ECO:0007669"/>
    <property type="project" value="TreeGrafter"/>
</dbReference>
<comment type="caution">
    <text evidence="13">Lacks conserved residue(s) required for the propagation of feature annotation.</text>
</comment>
<evidence type="ECO:0000256" key="6">
    <source>
        <dbReference type="ARBA" id="ARBA00016471"/>
    </source>
</evidence>
<evidence type="ECO:0000256" key="11">
    <source>
        <dbReference type="ARBA" id="ARBA00022840"/>
    </source>
</evidence>
<feature type="binding site" evidence="14">
    <location>
        <position position="155"/>
    </location>
    <ligand>
        <name>(2R)-3-phosphoglycerate</name>
        <dbReference type="ChEBI" id="CHEBI:58272"/>
    </ligand>
</feature>
<keyword evidence="10 13" id="KW-0418">Kinase</keyword>
<evidence type="ECO:0000256" key="2">
    <source>
        <dbReference type="ARBA" id="ARBA00004838"/>
    </source>
</evidence>
<evidence type="ECO:0000256" key="3">
    <source>
        <dbReference type="ARBA" id="ARBA00008982"/>
    </source>
</evidence>
<dbReference type="RefSeq" id="WP_176624154.1">
    <property type="nucleotide sequence ID" value="NZ_JABXXQ010000170.1"/>
</dbReference>
<accession>A0A839UWU0</accession>
<evidence type="ECO:0000256" key="1">
    <source>
        <dbReference type="ARBA" id="ARBA00000642"/>
    </source>
</evidence>
<dbReference type="UniPathway" id="UPA00109">
    <property type="reaction ID" value="UER00185"/>
</dbReference>
<organism evidence="17 19">
    <name type="scientific">Endobacter medicaginis</name>
    <dbReference type="NCBI Taxonomy" id="1181271"/>
    <lineage>
        <taxon>Bacteria</taxon>
        <taxon>Pseudomonadati</taxon>
        <taxon>Pseudomonadota</taxon>
        <taxon>Alphaproteobacteria</taxon>
        <taxon>Acetobacterales</taxon>
        <taxon>Acetobacteraceae</taxon>
        <taxon>Endobacter</taxon>
    </lineage>
</organism>
<dbReference type="FunFam" id="3.40.50.1260:FF:000031">
    <property type="entry name" value="Phosphoglycerate kinase 1"/>
    <property type="match status" value="1"/>
</dbReference>
<evidence type="ECO:0000256" key="10">
    <source>
        <dbReference type="ARBA" id="ARBA00022777"/>
    </source>
</evidence>
<comment type="pathway">
    <text evidence="2 13">Carbohydrate degradation; glycolysis; pyruvate from D-glyceraldehyde 3-phosphate: step 2/5.</text>
</comment>
<dbReference type="GO" id="GO:0005524">
    <property type="term" value="F:ATP binding"/>
    <property type="evidence" value="ECO:0007669"/>
    <property type="project" value="UniProtKB-KW"/>
</dbReference>
<evidence type="ECO:0000256" key="16">
    <source>
        <dbReference type="RuleBase" id="RU000532"/>
    </source>
</evidence>
<dbReference type="EC" id="2.7.2.3" evidence="5 13"/>
<evidence type="ECO:0000256" key="9">
    <source>
        <dbReference type="ARBA" id="ARBA00022741"/>
    </source>
</evidence>
<dbReference type="InterPro" id="IPR015824">
    <property type="entry name" value="Phosphoglycerate_kinase_N"/>
</dbReference>
<evidence type="ECO:0000256" key="13">
    <source>
        <dbReference type="HAMAP-Rule" id="MF_00145"/>
    </source>
</evidence>
<feature type="binding site" evidence="13 15">
    <location>
        <begin position="357"/>
        <end position="360"/>
    </location>
    <ligand>
        <name>ATP</name>
        <dbReference type="ChEBI" id="CHEBI:30616"/>
    </ligand>
</feature>
<dbReference type="GO" id="GO:0006096">
    <property type="term" value="P:glycolytic process"/>
    <property type="evidence" value="ECO:0007669"/>
    <property type="project" value="UniProtKB-UniRule"/>
</dbReference>
<feature type="binding site" evidence="14">
    <location>
        <position position="122"/>
    </location>
    <ligand>
        <name>(2R)-3-phosphoglycerate</name>
        <dbReference type="ChEBI" id="CHEBI:58272"/>
    </ligand>
</feature>
<comment type="subcellular location">
    <subcellularLocation>
        <location evidence="13">Cytoplasm</location>
    </subcellularLocation>
</comment>
<keyword evidence="9 13" id="KW-0547">Nucleotide-binding</keyword>
<evidence type="ECO:0000256" key="15">
    <source>
        <dbReference type="PIRSR" id="PIRSR000724-2"/>
    </source>
</evidence>
<dbReference type="InterPro" id="IPR001576">
    <property type="entry name" value="Phosphoglycerate_kinase"/>
</dbReference>
<comment type="subunit">
    <text evidence="4 13">Monomer.</text>
</comment>
<dbReference type="PRINTS" id="PR00477">
    <property type="entry name" value="PHGLYCKINASE"/>
</dbReference>
<keyword evidence="8 13" id="KW-0808">Transferase</keyword>
<comment type="catalytic activity">
    <reaction evidence="1 13 16">
        <text>(2R)-3-phosphoglycerate + ATP = (2R)-3-phospho-glyceroyl phosphate + ADP</text>
        <dbReference type="Rhea" id="RHEA:14801"/>
        <dbReference type="ChEBI" id="CHEBI:30616"/>
        <dbReference type="ChEBI" id="CHEBI:57604"/>
        <dbReference type="ChEBI" id="CHEBI:58272"/>
        <dbReference type="ChEBI" id="CHEBI:456216"/>
        <dbReference type="EC" id="2.7.2.3"/>
    </reaction>
</comment>
<dbReference type="PROSITE" id="PS00111">
    <property type="entry name" value="PGLYCERATE_KINASE"/>
    <property type="match status" value="1"/>
</dbReference>
<protein>
    <recommendedName>
        <fullName evidence="6 13">Phosphoglycerate kinase</fullName>
        <ecNumber evidence="5 13">2.7.2.3</ecNumber>
    </recommendedName>
</protein>
<evidence type="ECO:0000313" key="17">
    <source>
        <dbReference type="EMBL" id="MBB3172843.1"/>
    </source>
</evidence>
<dbReference type="EMBL" id="JABXXQ010000170">
    <property type="protein sequence ID" value="NVN30539.1"/>
    <property type="molecule type" value="Genomic_DNA"/>
</dbReference>
<evidence type="ECO:0000256" key="4">
    <source>
        <dbReference type="ARBA" id="ARBA00011245"/>
    </source>
</evidence>
<keyword evidence="7 13" id="KW-0963">Cytoplasm</keyword>
<keyword evidence="12 13" id="KW-0324">Glycolysis</keyword>
<dbReference type="Proteomes" id="UP000557688">
    <property type="component" value="Unassembled WGS sequence"/>
</dbReference>
<evidence type="ECO:0000256" key="8">
    <source>
        <dbReference type="ARBA" id="ARBA00022679"/>
    </source>
</evidence>
<keyword evidence="19" id="KW-1185">Reference proteome</keyword>
<dbReference type="HAMAP" id="MF_00145">
    <property type="entry name" value="Phosphoglyc_kinase"/>
    <property type="match status" value="1"/>
</dbReference>
<feature type="binding site" evidence="13">
    <location>
        <position position="40"/>
    </location>
    <ligand>
        <name>substrate</name>
    </ligand>
</feature>
<evidence type="ECO:0000313" key="19">
    <source>
        <dbReference type="Proteomes" id="UP000557688"/>
    </source>
</evidence>
<dbReference type="InterPro" id="IPR036043">
    <property type="entry name" value="Phosphoglycerate_kinase_sf"/>
</dbReference>
<evidence type="ECO:0000256" key="7">
    <source>
        <dbReference type="ARBA" id="ARBA00022490"/>
    </source>
</evidence>
<feature type="binding site" evidence="13 15">
    <location>
        <position position="327"/>
    </location>
    <ligand>
        <name>ATP</name>
        <dbReference type="ChEBI" id="CHEBI:30616"/>
    </ligand>
</feature>
<dbReference type="AlphaFoldDB" id="A0A839UWU0"/>
<evidence type="ECO:0000256" key="14">
    <source>
        <dbReference type="PIRSR" id="PIRSR000724-1"/>
    </source>
</evidence>
<dbReference type="Proteomes" id="UP000565205">
    <property type="component" value="Unassembled WGS sequence"/>
</dbReference>
<feature type="binding site" evidence="13 14">
    <location>
        <begin position="25"/>
        <end position="27"/>
    </location>
    <ligand>
        <name>substrate</name>
    </ligand>
</feature>
<feature type="binding site" evidence="13">
    <location>
        <position position="122"/>
    </location>
    <ligand>
        <name>substrate</name>
    </ligand>
</feature>
<name>A0A839UWU0_9PROT</name>
<feature type="binding site" evidence="14">
    <location>
        <position position="40"/>
    </location>
    <ligand>
        <name>(2R)-3-phosphoglycerate</name>
        <dbReference type="ChEBI" id="CHEBI:58272"/>
    </ligand>
</feature>
<proteinExistence type="inferred from homology"/>
<reference evidence="18 20" key="1">
    <citation type="submission" date="2020-06" db="EMBL/GenBank/DDBJ databases">
        <title>Description of novel acetic acid bacteria.</title>
        <authorList>
            <person name="Sombolestani A."/>
        </authorList>
    </citation>
    <scope>NUCLEOTIDE SEQUENCE [LARGE SCALE GENOMIC DNA]</scope>
    <source>
        <strain evidence="18 20">LMG 26838</strain>
    </source>
</reference>
<evidence type="ECO:0000256" key="12">
    <source>
        <dbReference type="ARBA" id="ARBA00023152"/>
    </source>
</evidence>
<comment type="caution">
    <text evidence="17">The sequence shown here is derived from an EMBL/GenBank/DDBJ whole genome shotgun (WGS) entry which is preliminary data.</text>
</comment>
<dbReference type="GO" id="GO:0004618">
    <property type="term" value="F:phosphoglycerate kinase activity"/>
    <property type="evidence" value="ECO:0007669"/>
    <property type="project" value="UniProtKB-UniRule"/>
</dbReference>
<dbReference type="GO" id="GO:0006094">
    <property type="term" value="P:gluconeogenesis"/>
    <property type="evidence" value="ECO:0007669"/>
    <property type="project" value="TreeGrafter"/>
</dbReference>
<sequence length="408" mass="42595">MASTAKFRNLDALDAKGKRVLLRADLNVPMRDGAVSDLTRIERLAPTIRELADKGGRVIVVSHFDRPKGKRVPEMSLAPVAKSLEATLGHPVHFADDCVGPVAEAAVAALKDGEVLVLENTRYHAGEEANDPEMSKALASLADVYVNDAFSAAHRAHASTEGVARHLPAHAGRLMEAELNALTLALEDPERPVGAVIGGAKISTKLDLIGNILSKVDVLIIGGAMANTFLAAQGVSVGKSLQEPGMHDTARQILADAKARGCEIILPVDAVCASEFKAHAATTTVGIDQVPADQMILDAGPKTVELLKEKLAGLKTLVWNGPLGAFEIEPFDAATNALAQEAGRLTQAGRLRSVAGGGDTVSALRHAGAADQMSYVSTAGGAFLEWLEGKTLPGILALDALRGIIAPV</sequence>
<comment type="similarity">
    <text evidence="3 13 16">Belongs to the phosphoglycerate kinase family.</text>
</comment>
<keyword evidence="11 13" id="KW-0067">ATP-binding</keyword>
<dbReference type="CDD" id="cd00318">
    <property type="entry name" value="Phosphoglycerate_kinase"/>
    <property type="match status" value="1"/>
</dbReference>